<dbReference type="GO" id="GO:0007130">
    <property type="term" value="P:synaptonemal complex assembly"/>
    <property type="evidence" value="ECO:0007669"/>
    <property type="project" value="Ensembl"/>
</dbReference>
<feature type="region of interest" description="Disordered" evidence="1">
    <location>
        <begin position="92"/>
        <end position="172"/>
    </location>
</feature>
<accession>F6TSQ6</accession>
<dbReference type="InterPro" id="IPR027963">
    <property type="entry name" value="MEIOC"/>
</dbReference>
<dbReference type="GO" id="GO:0007144">
    <property type="term" value="P:female meiosis I"/>
    <property type="evidence" value="ECO:0000318"/>
    <property type="project" value="GO_Central"/>
</dbReference>
<keyword evidence="3" id="KW-1185">Reference proteome</keyword>
<reference evidence="2 3" key="1">
    <citation type="journal article" date="2008" name="Nature">
        <title>Genome analysis of the platypus reveals unique signatures of evolution.</title>
        <authorList>
            <person name="Warren W.C."/>
            <person name="Hillier L.W."/>
            <person name="Marshall Graves J.A."/>
            <person name="Birney E."/>
            <person name="Ponting C.P."/>
            <person name="Grutzner F."/>
            <person name="Belov K."/>
            <person name="Miller W."/>
            <person name="Clarke L."/>
            <person name="Chinwalla A.T."/>
            <person name="Yang S.P."/>
            <person name="Heger A."/>
            <person name="Locke D.P."/>
            <person name="Miethke P."/>
            <person name="Waters P.D."/>
            <person name="Veyrunes F."/>
            <person name="Fulton L."/>
            <person name="Fulton B."/>
            <person name="Graves T."/>
            <person name="Wallis J."/>
            <person name="Puente X.S."/>
            <person name="Lopez-Otin C."/>
            <person name="Ordonez G.R."/>
            <person name="Eichler E.E."/>
            <person name="Chen L."/>
            <person name="Cheng Z."/>
            <person name="Deakin J.E."/>
            <person name="Alsop A."/>
            <person name="Thompson K."/>
            <person name="Kirby P."/>
            <person name="Papenfuss A.T."/>
            <person name="Wakefield M.J."/>
            <person name="Olender T."/>
            <person name="Lancet D."/>
            <person name="Huttley G.A."/>
            <person name="Smit A.F."/>
            <person name="Pask A."/>
            <person name="Temple-Smith P."/>
            <person name="Batzer M.A."/>
            <person name="Walker J.A."/>
            <person name="Konkel M.K."/>
            <person name="Harris R.S."/>
            <person name="Whittington C.M."/>
            <person name="Wong E.S."/>
            <person name="Gemmell N.J."/>
            <person name="Buschiazzo E."/>
            <person name="Vargas Jentzsch I.M."/>
            <person name="Merkel A."/>
            <person name="Schmitz J."/>
            <person name="Zemann A."/>
            <person name="Churakov G."/>
            <person name="Kriegs J.O."/>
            <person name="Brosius J."/>
            <person name="Murchison E.P."/>
            <person name="Sachidanandam R."/>
            <person name="Smith C."/>
            <person name="Hannon G.J."/>
            <person name="Tsend-Ayush E."/>
            <person name="McMillan D."/>
            <person name="Attenborough R."/>
            <person name="Rens W."/>
            <person name="Ferguson-Smith M."/>
            <person name="Lefevre C.M."/>
            <person name="Sharp J.A."/>
            <person name="Nicholas K.R."/>
            <person name="Ray D.A."/>
            <person name="Kube M."/>
            <person name="Reinhardt R."/>
            <person name="Pringle T.H."/>
            <person name="Taylor J."/>
            <person name="Jones R.C."/>
            <person name="Nixon B."/>
            <person name="Dacheux J.L."/>
            <person name="Niwa H."/>
            <person name="Sekita Y."/>
            <person name="Huang X."/>
            <person name="Stark A."/>
            <person name="Kheradpour P."/>
            <person name="Kellis M."/>
            <person name="Flicek P."/>
            <person name="Chen Y."/>
            <person name="Webber C."/>
            <person name="Hardison R."/>
            <person name="Nelson J."/>
            <person name="Hallsworth-Pepin K."/>
            <person name="Delehaunty K."/>
            <person name="Markovic C."/>
            <person name="Minx P."/>
            <person name="Feng Y."/>
            <person name="Kremitzki C."/>
            <person name="Mitreva M."/>
            <person name="Glasscock J."/>
            <person name="Wylie T."/>
            <person name="Wohldmann P."/>
            <person name="Thiru P."/>
            <person name="Nhan M.N."/>
            <person name="Pohl C.S."/>
            <person name="Smith S.M."/>
            <person name="Hou S."/>
            <person name="Nefedov M."/>
            <person name="de Jong P.J."/>
            <person name="Renfree M.B."/>
            <person name="Mardis E.R."/>
            <person name="Wilson R.K."/>
        </authorList>
    </citation>
    <scope>NUCLEOTIDE SEQUENCE [LARGE SCALE GENOMIC DNA]</scope>
    <source>
        <strain evidence="2 3">Glennie</strain>
    </source>
</reference>
<dbReference type="STRING" id="9258.ENSOANP00000015139"/>
<feature type="compositionally biased region" description="Basic and acidic residues" evidence="1">
    <location>
        <begin position="874"/>
        <end position="911"/>
    </location>
</feature>
<evidence type="ECO:0000313" key="2">
    <source>
        <dbReference type="Ensembl" id="ENSOANP00000015139.3"/>
    </source>
</evidence>
<feature type="compositionally biased region" description="Basic and acidic residues" evidence="1">
    <location>
        <begin position="294"/>
        <end position="312"/>
    </location>
</feature>
<dbReference type="GO" id="GO:0006302">
    <property type="term" value="P:double-strand break repair"/>
    <property type="evidence" value="ECO:0007669"/>
    <property type="project" value="Ensembl"/>
</dbReference>
<feature type="region of interest" description="Disordered" evidence="1">
    <location>
        <begin position="491"/>
        <end position="517"/>
    </location>
</feature>
<dbReference type="Ensembl" id="ENSOANT00000015142.3">
    <property type="protein sequence ID" value="ENSOANP00000015139.3"/>
    <property type="gene ID" value="ENSOANG00000009537.3"/>
</dbReference>
<feature type="region of interest" description="Disordered" evidence="1">
    <location>
        <begin position="668"/>
        <end position="687"/>
    </location>
</feature>
<feature type="region of interest" description="Disordered" evidence="1">
    <location>
        <begin position="294"/>
        <end position="340"/>
    </location>
</feature>
<dbReference type="GO" id="GO:0051310">
    <property type="term" value="P:metaphase chromosome alignment"/>
    <property type="evidence" value="ECO:0007669"/>
    <property type="project" value="Ensembl"/>
</dbReference>
<dbReference type="PANTHER" id="PTHR33861">
    <property type="entry name" value="PROTEIN CBG18333"/>
    <property type="match status" value="1"/>
</dbReference>
<sequence length="911" mass="100059">MLPGATSFFEYYKSQSEDTVDPPSAPPSSSTDYSSGVDPSLFYAPWSTYGEEGNQPSGSQISVKNRAQTDRNDFGSEADLYGLVSNILEEQDKSQPGYAEGACSTNLKSAWPGNPGRLPDHPGLPSDPQRPVEAGGSPPVFYGGESGPAAEKPAPQKSNPTPQPKRDDLCAGFPNLGLEEQWMYPSRADQFSYFNLPPNDPAKATFQEGPRHQNRSVPQTGLPKELGAEGGDPHAYGRGHVWARGLGAPMQQKRAEMLFAQVRLNESADYCRYPEYPHPNQVKLNQCSNLSVQESRKPTDGAHKRAAREAESYARAFPGMPADLKKGDEAMPRAPKNFPFPRSAPYLAEKPYAKEAAFAADFGVKPEYGLKALIACPGLSDFPSAAEKQHIPRSEQQNSGFLKPANPPPNSAVPSGGININRPAWMNVQAKNSAPVLYRNQSNLMRWNGHLSPALRGANHSLDGPQLPPAPGFTPQSYLFQKYCQEPPSLFSGLDFGSSGPGRFQPGSPLEGQTRDGGRVLTDLGHEKKFKLPNGMCDGFLPQQYGMVHPGNKHPFQARLQGGHGDPDEGQVYFPGLSPNPYHDLLERPGSYASPRLGSGDNGSVVARLNRPQPSYFPNHFMMGDCRYHPNAPQFGLGGLPLKPSFPFNQALLPLTGSCNLLSYQDGSRPSPYLKGPMQNDQPHPQPGFPFMPTMPRPVKVRSGPASELHTQLEECYEQWRALEKERKKVELSLAKNYPGKKVSSTNNTPIPRLTSNPSRVDRLIVDELREQARVVTLLGKMERLRSSPLHINISITLDKHLESIRLVQTRRKEEIVNASARQRQGAPRGQDDRDVLALALAIREMCCSTRMVRTTLWCALQMTLPKAAPPKSPVDEKKPPKDGEGCEIKTRKSKENSEPVPHRGEEASQQ</sequence>
<feature type="compositionally biased region" description="Low complexity" evidence="1">
    <location>
        <begin position="27"/>
        <end position="40"/>
    </location>
</feature>
<name>F6TSQ6_ORNAN</name>
<feature type="region of interest" description="Disordered" evidence="1">
    <location>
        <begin position="867"/>
        <end position="911"/>
    </location>
</feature>
<dbReference type="AlphaFoldDB" id="F6TSQ6"/>
<dbReference type="GeneTree" id="ENSGT00390000003267"/>
<dbReference type="InParanoid" id="F6TSQ6"/>
<feature type="region of interest" description="Disordered" evidence="1">
    <location>
        <begin position="13"/>
        <end position="74"/>
    </location>
</feature>
<dbReference type="GO" id="GO:0051729">
    <property type="term" value="P:germline cell cycle switching, mitotic to meiotic cell cycle"/>
    <property type="evidence" value="ECO:0007669"/>
    <property type="project" value="Ensembl"/>
</dbReference>
<reference evidence="2" key="2">
    <citation type="submission" date="2025-08" db="UniProtKB">
        <authorList>
            <consortium name="Ensembl"/>
        </authorList>
    </citation>
    <scope>IDENTIFICATION</scope>
    <source>
        <strain evidence="2">Glennie</strain>
    </source>
</reference>
<dbReference type="OMA" id="TWMNIQT"/>
<feature type="region of interest" description="Disordered" evidence="1">
    <location>
        <begin position="203"/>
        <end position="233"/>
    </location>
</feature>
<gene>
    <name evidence="2" type="primary">MEIOC</name>
</gene>
<dbReference type="FunCoup" id="F6TSQ6">
    <property type="interactions" value="1308"/>
</dbReference>
<dbReference type="GO" id="GO:0048599">
    <property type="term" value="P:oocyte development"/>
    <property type="evidence" value="ECO:0007669"/>
    <property type="project" value="Ensembl"/>
</dbReference>
<feature type="compositionally biased region" description="Polar residues" evidence="1">
    <location>
        <begin position="54"/>
        <end position="66"/>
    </location>
</feature>
<dbReference type="eggNOG" id="ENOG502QPMP">
    <property type="taxonomic scope" value="Eukaryota"/>
</dbReference>
<reference evidence="2" key="3">
    <citation type="submission" date="2025-09" db="UniProtKB">
        <authorList>
            <consortium name="Ensembl"/>
        </authorList>
    </citation>
    <scope>IDENTIFICATION</scope>
    <source>
        <strain evidence="2">Glennie</strain>
    </source>
</reference>
<dbReference type="GO" id="GO:0007286">
    <property type="term" value="P:spermatid development"/>
    <property type="evidence" value="ECO:0007669"/>
    <property type="project" value="Ensembl"/>
</dbReference>
<dbReference type="Bgee" id="ENSOANG00000009537">
    <property type="expression patterns" value="Expressed in testis and 1 other cell type or tissue"/>
</dbReference>
<dbReference type="GO" id="GO:0005737">
    <property type="term" value="C:cytoplasm"/>
    <property type="evidence" value="ECO:0000318"/>
    <property type="project" value="GO_Central"/>
</dbReference>
<dbReference type="Pfam" id="PF15189">
    <property type="entry name" value="MEIOC"/>
    <property type="match status" value="1"/>
</dbReference>
<dbReference type="GO" id="GO:0048255">
    <property type="term" value="P:mRNA stabilization"/>
    <property type="evidence" value="ECO:0000318"/>
    <property type="project" value="GO_Central"/>
</dbReference>
<dbReference type="GO" id="GO:0005634">
    <property type="term" value="C:nucleus"/>
    <property type="evidence" value="ECO:0000318"/>
    <property type="project" value="GO_Central"/>
</dbReference>
<evidence type="ECO:0000313" key="3">
    <source>
        <dbReference type="Proteomes" id="UP000002279"/>
    </source>
</evidence>
<dbReference type="HOGENOM" id="CLU_015343_0_0_1"/>
<proteinExistence type="predicted"/>
<protein>
    <submittedName>
        <fullName evidence="2">Meiosis specific with coiled-coil domain</fullName>
    </submittedName>
</protein>
<dbReference type="PANTHER" id="PTHR33861:SF3">
    <property type="entry name" value="MEIOSIS-SPECIFIC COILED-COIL DOMAIN-CONTAINING PROTEIN MEIOC"/>
    <property type="match status" value="1"/>
</dbReference>
<organism evidence="2 3">
    <name type="scientific">Ornithorhynchus anatinus</name>
    <name type="common">Duckbill platypus</name>
    <dbReference type="NCBI Taxonomy" id="9258"/>
    <lineage>
        <taxon>Eukaryota</taxon>
        <taxon>Metazoa</taxon>
        <taxon>Chordata</taxon>
        <taxon>Craniata</taxon>
        <taxon>Vertebrata</taxon>
        <taxon>Euteleostomi</taxon>
        <taxon>Mammalia</taxon>
        <taxon>Monotremata</taxon>
        <taxon>Ornithorhynchidae</taxon>
        <taxon>Ornithorhynchus</taxon>
    </lineage>
</organism>
<feature type="compositionally biased region" description="Low complexity" evidence="1">
    <location>
        <begin position="491"/>
        <end position="502"/>
    </location>
</feature>
<dbReference type="Proteomes" id="UP000002279">
    <property type="component" value="Chromosome 11"/>
</dbReference>
<feature type="region of interest" description="Disordered" evidence="1">
    <location>
        <begin position="385"/>
        <end position="418"/>
    </location>
</feature>
<dbReference type="GO" id="GO:0007141">
    <property type="term" value="P:male meiosis I"/>
    <property type="evidence" value="ECO:0000318"/>
    <property type="project" value="GO_Central"/>
</dbReference>
<evidence type="ECO:0000256" key="1">
    <source>
        <dbReference type="SAM" id="MobiDB-lite"/>
    </source>
</evidence>